<protein>
    <submittedName>
        <fullName evidence="6">DNA-binding transcriptional regulator, MerR family</fullName>
    </submittedName>
</protein>
<accession>A0A1H0FR10</accession>
<dbReference type="GO" id="GO:0003700">
    <property type="term" value="F:DNA-binding transcription factor activity"/>
    <property type="evidence" value="ECO:0007669"/>
    <property type="project" value="InterPro"/>
</dbReference>
<keyword evidence="7" id="KW-1185">Reference proteome</keyword>
<evidence type="ECO:0000256" key="1">
    <source>
        <dbReference type="ARBA" id="ARBA00022491"/>
    </source>
</evidence>
<dbReference type="RefSeq" id="WP_091369301.1">
    <property type="nucleotide sequence ID" value="NZ_FNDV01000003.1"/>
</dbReference>
<evidence type="ECO:0000256" key="3">
    <source>
        <dbReference type="ARBA" id="ARBA00023125"/>
    </source>
</evidence>
<proteinExistence type="predicted"/>
<keyword evidence="1" id="KW-0678">Repressor</keyword>
<dbReference type="AlphaFoldDB" id="A0A1H0FR10"/>
<dbReference type="OrthoDB" id="9808480at2"/>
<evidence type="ECO:0000313" key="6">
    <source>
        <dbReference type="EMBL" id="SDN97080.1"/>
    </source>
</evidence>
<dbReference type="InterPro" id="IPR047057">
    <property type="entry name" value="MerR_fam"/>
</dbReference>
<dbReference type="PROSITE" id="PS50937">
    <property type="entry name" value="HTH_MERR_2"/>
    <property type="match status" value="1"/>
</dbReference>
<feature type="domain" description="HTH merR-type" evidence="5">
    <location>
        <begin position="5"/>
        <end position="74"/>
    </location>
</feature>
<keyword evidence="4" id="KW-0804">Transcription</keyword>
<evidence type="ECO:0000256" key="2">
    <source>
        <dbReference type="ARBA" id="ARBA00023015"/>
    </source>
</evidence>
<dbReference type="SMART" id="SM00422">
    <property type="entry name" value="HTH_MERR"/>
    <property type="match status" value="1"/>
</dbReference>
<dbReference type="PANTHER" id="PTHR30204">
    <property type="entry name" value="REDOX-CYCLING DRUG-SENSING TRANSCRIPTIONAL ACTIVATOR SOXR"/>
    <property type="match status" value="1"/>
</dbReference>
<name>A0A1H0FR10_9PSEU</name>
<dbReference type="InterPro" id="IPR000551">
    <property type="entry name" value="MerR-type_HTH_dom"/>
</dbReference>
<dbReference type="EMBL" id="FNJB01000001">
    <property type="protein sequence ID" value="SDN97080.1"/>
    <property type="molecule type" value="Genomic_DNA"/>
</dbReference>
<dbReference type="PRINTS" id="PR00040">
    <property type="entry name" value="HTHMERR"/>
</dbReference>
<dbReference type="InterPro" id="IPR009061">
    <property type="entry name" value="DNA-bd_dom_put_sf"/>
</dbReference>
<dbReference type="Proteomes" id="UP000199651">
    <property type="component" value="Unassembled WGS sequence"/>
</dbReference>
<evidence type="ECO:0000313" key="7">
    <source>
        <dbReference type="Proteomes" id="UP000199651"/>
    </source>
</evidence>
<dbReference type="STRING" id="504798.SAMN05421871_103397"/>
<keyword evidence="3 6" id="KW-0238">DNA-binding</keyword>
<dbReference type="GO" id="GO:0003677">
    <property type="term" value="F:DNA binding"/>
    <property type="evidence" value="ECO:0007669"/>
    <property type="project" value="UniProtKB-KW"/>
</dbReference>
<organism evidence="6 7">
    <name type="scientific">Actinokineospora alba</name>
    <dbReference type="NCBI Taxonomy" id="504798"/>
    <lineage>
        <taxon>Bacteria</taxon>
        <taxon>Bacillati</taxon>
        <taxon>Actinomycetota</taxon>
        <taxon>Actinomycetes</taxon>
        <taxon>Pseudonocardiales</taxon>
        <taxon>Pseudonocardiaceae</taxon>
        <taxon>Actinokineospora</taxon>
    </lineage>
</organism>
<reference evidence="7" key="1">
    <citation type="submission" date="2016-10" db="EMBL/GenBank/DDBJ databases">
        <authorList>
            <person name="Varghese N."/>
            <person name="Submissions S."/>
        </authorList>
    </citation>
    <scope>NUCLEOTIDE SEQUENCE [LARGE SCALE GENOMIC DNA]</scope>
    <source>
        <strain evidence="7">IBRC-M 10655</strain>
    </source>
</reference>
<sequence length="132" mass="14221">MADTLLRIGELATQAGVSTRTIDYYTNLGLLEPAGRSPGNFRLYDPAAVERVNTIRQLESHGVSLDEIATALRTPSTELSALLHRLDSDLRTLREVAETTGPHAHGLLAAITTRAQSLITTALEITHGLPPI</sequence>
<keyword evidence="2" id="KW-0805">Transcription regulation</keyword>
<dbReference type="SUPFAM" id="SSF46955">
    <property type="entry name" value="Putative DNA-binding domain"/>
    <property type="match status" value="1"/>
</dbReference>
<evidence type="ECO:0000259" key="5">
    <source>
        <dbReference type="PROSITE" id="PS50937"/>
    </source>
</evidence>
<dbReference type="Gene3D" id="1.10.1660.10">
    <property type="match status" value="1"/>
</dbReference>
<dbReference type="Pfam" id="PF13411">
    <property type="entry name" value="MerR_1"/>
    <property type="match status" value="1"/>
</dbReference>
<evidence type="ECO:0000256" key="4">
    <source>
        <dbReference type="ARBA" id="ARBA00023163"/>
    </source>
</evidence>
<gene>
    <name evidence="6" type="ORF">SAMN05192558_101474</name>
</gene>
<dbReference type="PANTHER" id="PTHR30204:SF69">
    <property type="entry name" value="MERR-FAMILY TRANSCRIPTIONAL REGULATOR"/>
    <property type="match status" value="1"/>
</dbReference>